<evidence type="ECO:0008006" key="5">
    <source>
        <dbReference type="Google" id="ProtNLM"/>
    </source>
</evidence>
<proteinExistence type="predicted"/>
<sequence>MVNTTQFYKTKVALAVVLSLGLAACGDSEGDAGSTATTTSSTDATQNTTGNQNELSMTVQGVVVDTNGNPLAGVAVYLGSLETVTNAGGQYTFSGVGATNVNGVNNEGDESDDDVTQSLVVTIAGTAEHLGALVTVTPQAQVNNTGGQGDASGGNSNTTIQTFVSGLTAQAGTAVLPMLNAGAYGYIRDCVTGAALVDTADLLSLDFVTVTADADAVDPILPADVFNGVQLTNSEDNHTISADANGMFSLTGLAANSTYKVTAKQGWAIKSVAPELIEGATFTTDSEGSSTFLNTVEVCPVDFTPVDKTTDPIIKSIDGQIGTTTVLDGGIDYAALTQNVVNDFVIRFNEEMAATFDLSEARVKVDGDTIADATVTLSADGTFATVSFVEDLDEGSKVDVWFPHWLAVDADEGVFLIDNADIDWDDIAVVTSTKAVYSHAYFCTFNKPSGDGDIVLGPQVIDADASEDAGDTELAAYSSAFADNLVGATEATATPISAVLSQLNGDANTAARLEALGDEIIGTPTLGGLFDYNYAVVTVDAEDSPGGIVWGGTANASQVSAPTAGNKGVATYDGTAHGKTVTLTPQNGFGDTLTAKTQSVTLVDAIAPTTVLQESYAITSAGAPQDGGSLTITSSTFNARFGNGGEISSPDVGAQATVGNPVIYVQPRHLAGQDERNEEFDTLTADMGGRLSAADLTAGATAADVRVVTINNGANTADYPLYDETAFAAWAAIPAEIGVAFSENLVVGAGSPTFTGTAGLASNFVINNDVKHTIDDDPSGAGSVDVDLVDFDTTDVVALANTEAGAMLGFATAYADAVGNEITTESNANVMIQDAMPPMVTAARWTGPELEITFNEVVDIDATTTIQLWDPTNPTVGAGNTLAVTLDPDAIAGSATAFTQNGNVITITLSGTDSTAITALFENGTNGEFLYEEDGEASQEEQHLILSWDNINDATGNKWADFTPAVTGTTGGIEDTAALIPNRWEVVAPRFLAYNDVGPYTVTTSFSNLETAPAADNDGFTAVITFSHRISVGGALGSADDGTQDIEVADIDNDGVFFEDVADVNAYFFLDLDGNGTDAGAGEDFPAGTSAALIHTATNSRIELVIPAVAATSGTTRIVADATVDVNGDLINTVNSSITGQKRVVDVVVTN</sequence>
<gene>
    <name evidence="3" type="ORF">GARC_1160</name>
</gene>
<dbReference type="EMBL" id="BAEO01000014">
    <property type="protein sequence ID" value="GAC18140.1"/>
    <property type="molecule type" value="Genomic_DNA"/>
</dbReference>
<dbReference type="SUPFAM" id="SSF49464">
    <property type="entry name" value="Carboxypeptidase regulatory domain-like"/>
    <property type="match status" value="1"/>
</dbReference>
<dbReference type="OrthoDB" id="6187193at2"/>
<comment type="caution">
    <text evidence="3">The sequence shown here is derived from an EMBL/GenBank/DDBJ whole genome shotgun (WGS) entry which is preliminary data.</text>
</comment>
<evidence type="ECO:0000256" key="2">
    <source>
        <dbReference type="SAM" id="SignalP"/>
    </source>
</evidence>
<name>K6Z3Y1_9ALTE</name>
<feature type="signal peptide" evidence="2">
    <location>
        <begin position="1"/>
        <end position="24"/>
    </location>
</feature>
<evidence type="ECO:0000313" key="3">
    <source>
        <dbReference type="EMBL" id="GAC18140.1"/>
    </source>
</evidence>
<dbReference type="RefSeq" id="WP_007617655.1">
    <property type="nucleotide sequence ID" value="NZ_BAEO01000014.1"/>
</dbReference>
<feature type="compositionally biased region" description="Low complexity" evidence="1">
    <location>
        <begin position="31"/>
        <end position="50"/>
    </location>
</feature>
<protein>
    <recommendedName>
        <fullName evidence="5">SbsA Ig-like domain-containing protein</fullName>
    </recommendedName>
</protein>
<dbReference type="Proteomes" id="UP000006327">
    <property type="component" value="Unassembled WGS sequence"/>
</dbReference>
<feature type="region of interest" description="Disordered" evidence="1">
    <location>
        <begin position="29"/>
        <end position="51"/>
    </location>
</feature>
<organism evidence="3 4">
    <name type="scientific">Paraglaciecola arctica BSs20135</name>
    <dbReference type="NCBI Taxonomy" id="493475"/>
    <lineage>
        <taxon>Bacteria</taxon>
        <taxon>Pseudomonadati</taxon>
        <taxon>Pseudomonadota</taxon>
        <taxon>Gammaproteobacteria</taxon>
        <taxon>Alteromonadales</taxon>
        <taxon>Alteromonadaceae</taxon>
        <taxon>Paraglaciecola</taxon>
    </lineage>
</organism>
<feature type="chain" id="PRO_5003898044" description="SbsA Ig-like domain-containing protein" evidence="2">
    <location>
        <begin position="25"/>
        <end position="1151"/>
    </location>
</feature>
<dbReference type="eggNOG" id="ENOG5033X9B">
    <property type="taxonomic scope" value="Bacteria"/>
</dbReference>
<dbReference type="AlphaFoldDB" id="K6Z3Y1"/>
<reference evidence="3 4" key="1">
    <citation type="journal article" date="2017" name="Antonie Van Leeuwenhoek">
        <title>Rhizobium rhizosphaerae sp. nov., a novel species isolated from rice rhizosphere.</title>
        <authorList>
            <person name="Zhao J.J."/>
            <person name="Zhang J."/>
            <person name="Zhang R.J."/>
            <person name="Zhang C.W."/>
            <person name="Yin H.Q."/>
            <person name="Zhang X.X."/>
        </authorList>
    </citation>
    <scope>NUCLEOTIDE SEQUENCE [LARGE SCALE GENOMIC DNA]</scope>
    <source>
        <strain evidence="3 4">BSs20135</strain>
    </source>
</reference>
<keyword evidence="4" id="KW-1185">Reference proteome</keyword>
<evidence type="ECO:0000256" key="1">
    <source>
        <dbReference type="SAM" id="MobiDB-lite"/>
    </source>
</evidence>
<accession>K6Z3Y1</accession>
<keyword evidence="2" id="KW-0732">Signal</keyword>
<evidence type="ECO:0000313" key="4">
    <source>
        <dbReference type="Proteomes" id="UP000006327"/>
    </source>
</evidence>
<dbReference type="InterPro" id="IPR008969">
    <property type="entry name" value="CarboxyPept-like_regulatory"/>
</dbReference>